<comment type="caution">
    <text evidence="2">The sequence shown here is derived from an EMBL/GenBank/DDBJ whole genome shotgun (WGS) entry which is preliminary data.</text>
</comment>
<keyword evidence="1" id="KW-0812">Transmembrane</keyword>
<keyword evidence="1" id="KW-1133">Transmembrane helix</keyword>
<dbReference type="InterPro" id="IPR021521">
    <property type="entry name" value="DUF3185"/>
</dbReference>
<dbReference type="AlphaFoldDB" id="A0AAE3G7Y4"/>
<gene>
    <name evidence="2" type="ORF">J2T57_004291</name>
</gene>
<evidence type="ECO:0000256" key="1">
    <source>
        <dbReference type="SAM" id="Phobius"/>
    </source>
</evidence>
<keyword evidence="3" id="KW-1185">Reference proteome</keyword>
<dbReference type="EMBL" id="JALJXV010000013">
    <property type="protein sequence ID" value="MCP1677117.1"/>
    <property type="molecule type" value="Genomic_DNA"/>
</dbReference>
<dbReference type="Pfam" id="PF11381">
    <property type="entry name" value="DUF3185"/>
    <property type="match status" value="1"/>
</dbReference>
<dbReference type="RefSeq" id="WP_253485234.1">
    <property type="nucleotide sequence ID" value="NZ_JALJXV010000013.1"/>
</dbReference>
<accession>A0AAE3G7Y4</accession>
<protein>
    <submittedName>
        <fullName evidence="2">Drug/metabolite transporter (DMT)-like permease</fullName>
    </submittedName>
</protein>
<evidence type="ECO:0000313" key="2">
    <source>
        <dbReference type="EMBL" id="MCP1677117.1"/>
    </source>
</evidence>
<organism evidence="2 3">
    <name type="scientific">Natronocella acetinitrilica</name>
    <dbReference type="NCBI Taxonomy" id="414046"/>
    <lineage>
        <taxon>Bacteria</taxon>
        <taxon>Pseudomonadati</taxon>
        <taxon>Pseudomonadota</taxon>
        <taxon>Gammaproteobacteria</taxon>
        <taxon>Chromatiales</taxon>
        <taxon>Ectothiorhodospiraceae</taxon>
        <taxon>Natronocella</taxon>
    </lineage>
</organism>
<sequence length="67" mass="7192">MSAQQIMGIILLVVGVILLFAGWQASQSVGEQLHETMMGRFTDSTMWYLIGGIGAAVGGVLLLVVRR</sequence>
<dbReference type="Proteomes" id="UP001205843">
    <property type="component" value="Unassembled WGS sequence"/>
</dbReference>
<evidence type="ECO:0000313" key="3">
    <source>
        <dbReference type="Proteomes" id="UP001205843"/>
    </source>
</evidence>
<name>A0AAE3G7Y4_9GAMM</name>
<reference evidence="2" key="1">
    <citation type="submission" date="2022-03" db="EMBL/GenBank/DDBJ databases">
        <title>Genomic Encyclopedia of Type Strains, Phase III (KMG-III): the genomes of soil and plant-associated and newly described type strains.</title>
        <authorList>
            <person name="Whitman W."/>
        </authorList>
    </citation>
    <scope>NUCLEOTIDE SEQUENCE</scope>
    <source>
        <strain evidence="2">ANL 6-2</strain>
    </source>
</reference>
<keyword evidence="1" id="KW-0472">Membrane</keyword>
<feature type="transmembrane region" description="Helical" evidence="1">
    <location>
        <begin position="46"/>
        <end position="65"/>
    </location>
</feature>
<proteinExistence type="predicted"/>